<sequence length="72" mass="7689">MFKSDKAKSVETITAKLADTVNELERHADEQLEKAAAQKAAAYAAEAAHAAHKAEHHLANAVASNIRALLEP</sequence>
<organism evidence="2 3">
    <name type="scientific">Mycobacterium colombiense</name>
    <dbReference type="NCBI Taxonomy" id="339268"/>
    <lineage>
        <taxon>Bacteria</taxon>
        <taxon>Bacillati</taxon>
        <taxon>Actinomycetota</taxon>
        <taxon>Actinomycetes</taxon>
        <taxon>Mycobacteriales</taxon>
        <taxon>Mycobacteriaceae</taxon>
        <taxon>Mycobacterium</taxon>
        <taxon>Mycobacterium avium complex (MAC)</taxon>
    </lineage>
</organism>
<proteinExistence type="predicted"/>
<accession>A0A329MCW3</accession>
<feature type="coiled-coil region" evidence="1">
    <location>
        <begin position="10"/>
        <end position="41"/>
    </location>
</feature>
<comment type="caution">
    <text evidence="2">The sequence shown here is derived from an EMBL/GenBank/DDBJ whole genome shotgun (WGS) entry which is preliminary data.</text>
</comment>
<dbReference type="Proteomes" id="UP000250915">
    <property type="component" value="Unassembled WGS sequence"/>
</dbReference>
<keyword evidence="1" id="KW-0175">Coiled coil</keyword>
<gene>
    <name evidence="2" type="ORF">DQP57_00550</name>
</gene>
<evidence type="ECO:0000313" key="3">
    <source>
        <dbReference type="Proteomes" id="UP000250915"/>
    </source>
</evidence>
<protein>
    <submittedName>
        <fullName evidence="2">Uncharacterized protein</fullName>
    </submittedName>
</protein>
<evidence type="ECO:0000256" key="1">
    <source>
        <dbReference type="SAM" id="Coils"/>
    </source>
</evidence>
<reference evidence="2 3" key="1">
    <citation type="submission" date="2018-06" db="EMBL/GenBank/DDBJ databases">
        <title>NTM in soil in Japan.</title>
        <authorList>
            <person name="Ohya K."/>
        </authorList>
    </citation>
    <scope>NUCLEOTIDE SEQUENCE [LARGE SCALE GENOMIC DNA]</scope>
    <source>
        <strain evidence="2 3">GF28</strain>
    </source>
</reference>
<dbReference type="EMBL" id="QMEV01000001">
    <property type="protein sequence ID" value="RAV17548.1"/>
    <property type="molecule type" value="Genomic_DNA"/>
</dbReference>
<dbReference type="AlphaFoldDB" id="A0A329MCW3"/>
<name>A0A329MCW3_9MYCO</name>
<evidence type="ECO:0000313" key="2">
    <source>
        <dbReference type="EMBL" id="RAV17548.1"/>
    </source>
</evidence>
<dbReference type="RefSeq" id="WP_112630713.1">
    <property type="nucleotide sequence ID" value="NZ_QMEV01000001.1"/>
</dbReference>